<organism evidence="1 2">
    <name type="scientific">Adineta ricciae</name>
    <name type="common">Rotifer</name>
    <dbReference type="NCBI Taxonomy" id="249248"/>
    <lineage>
        <taxon>Eukaryota</taxon>
        <taxon>Metazoa</taxon>
        <taxon>Spiralia</taxon>
        <taxon>Gnathifera</taxon>
        <taxon>Rotifera</taxon>
        <taxon>Eurotatoria</taxon>
        <taxon>Bdelloidea</taxon>
        <taxon>Adinetida</taxon>
        <taxon>Adinetidae</taxon>
        <taxon>Adineta</taxon>
    </lineage>
</organism>
<gene>
    <name evidence="1" type="ORF">XAT740_LOCUS56661</name>
</gene>
<evidence type="ECO:0000313" key="1">
    <source>
        <dbReference type="EMBL" id="CAF1659961.1"/>
    </source>
</evidence>
<keyword evidence="2" id="KW-1185">Reference proteome</keyword>
<sequence length="262" mass="29335">MTTKDENDDKLPAIEFPTTTMGRTKRLLSQIPLPSNGLILRQLPGGNVTIGPVRKRRTASEQFNTLDRVMQLNASPVLAAAAATPGLHKENWQQRRYNFLSKYSMFGGELKEEVTDQIGGNEQGTDIEHKPIIPTSQLVKAGSLDSEALNVKRESILGMAVTGVRNLLSTDEVLRTKSMLASSSYDEEDDEDELADKSSVSLKNIVLLNRNQQQEQISATPSSTLDEQDQVDSHPWYSLKHEKDLQINDYFLVLNQHKRIMT</sequence>
<protein>
    <submittedName>
        <fullName evidence="1">Uncharacterized protein</fullName>
    </submittedName>
</protein>
<dbReference type="AlphaFoldDB" id="A0A816FA51"/>
<dbReference type="Proteomes" id="UP000663828">
    <property type="component" value="Unassembled WGS sequence"/>
</dbReference>
<comment type="caution">
    <text evidence="1">The sequence shown here is derived from an EMBL/GenBank/DDBJ whole genome shotgun (WGS) entry which is preliminary data.</text>
</comment>
<accession>A0A816FA51</accession>
<reference evidence="1" key="1">
    <citation type="submission" date="2021-02" db="EMBL/GenBank/DDBJ databases">
        <authorList>
            <person name="Nowell W R."/>
        </authorList>
    </citation>
    <scope>NUCLEOTIDE SEQUENCE</scope>
</reference>
<proteinExistence type="predicted"/>
<name>A0A816FA51_ADIRI</name>
<dbReference type="EMBL" id="CAJNOR010011242">
    <property type="protein sequence ID" value="CAF1659961.1"/>
    <property type="molecule type" value="Genomic_DNA"/>
</dbReference>
<evidence type="ECO:0000313" key="2">
    <source>
        <dbReference type="Proteomes" id="UP000663828"/>
    </source>
</evidence>